<accession>A0A7X6IDI3</accession>
<organism evidence="2 3">
    <name type="scientific">Candidatus Manganitrophus noduliformans</name>
    <dbReference type="NCBI Taxonomy" id="2606439"/>
    <lineage>
        <taxon>Bacteria</taxon>
        <taxon>Pseudomonadati</taxon>
        <taxon>Nitrospirota</taxon>
        <taxon>Nitrospiria</taxon>
        <taxon>Candidatus Troglogloeales</taxon>
        <taxon>Candidatus Manganitrophaceae</taxon>
        <taxon>Candidatus Manganitrophus</taxon>
    </lineage>
</organism>
<evidence type="ECO:0000313" key="3">
    <source>
        <dbReference type="Proteomes" id="UP000534783"/>
    </source>
</evidence>
<protein>
    <submittedName>
        <fullName evidence="2">Uncharacterized protein</fullName>
    </submittedName>
</protein>
<dbReference type="RefSeq" id="WP_168063486.1">
    <property type="nucleotide sequence ID" value="NZ_VTOW01000008.1"/>
</dbReference>
<name>A0A7X6IDI3_9BACT</name>
<feature type="compositionally biased region" description="Basic and acidic residues" evidence="1">
    <location>
        <begin position="150"/>
        <end position="162"/>
    </location>
</feature>
<gene>
    <name evidence="2" type="ORF">MNODULE_22450</name>
</gene>
<sequence>MAFLFVALPWTFAEGKSGEKTGFLLVAPDRGFLGNREIEALFGAFKKSYPSALALAGRDYNGIESGYSAYLKRAVDELKEVGVTKIVAIPLFFSPADPIFQKVVPHLPAYASGRAIRWAAPMRESPLTAQILLDRIERLSRNPEEERLVGRWDRGDGREKRALPPRRSGASGRLCKAVPVL</sequence>
<dbReference type="Proteomes" id="UP000534783">
    <property type="component" value="Unassembled WGS sequence"/>
</dbReference>
<keyword evidence="3" id="KW-1185">Reference proteome</keyword>
<evidence type="ECO:0000313" key="2">
    <source>
        <dbReference type="EMBL" id="NKE73525.1"/>
    </source>
</evidence>
<evidence type="ECO:0000256" key="1">
    <source>
        <dbReference type="SAM" id="MobiDB-lite"/>
    </source>
</evidence>
<proteinExistence type="predicted"/>
<reference evidence="2 3" key="1">
    <citation type="journal article" date="2020" name="Nature">
        <title>Bacterial chemolithoautotrophy via manganese oxidation.</title>
        <authorList>
            <person name="Yu H."/>
            <person name="Leadbetter J.R."/>
        </authorList>
    </citation>
    <scope>NUCLEOTIDE SEQUENCE [LARGE SCALE GENOMIC DNA]</scope>
    <source>
        <strain evidence="2 3">Mn-1</strain>
    </source>
</reference>
<dbReference type="Gene3D" id="3.40.50.1400">
    <property type="match status" value="1"/>
</dbReference>
<dbReference type="AlphaFoldDB" id="A0A7X6IDI3"/>
<dbReference type="EMBL" id="VTOW01000008">
    <property type="protein sequence ID" value="NKE73525.1"/>
    <property type="molecule type" value="Genomic_DNA"/>
</dbReference>
<feature type="region of interest" description="Disordered" evidence="1">
    <location>
        <begin position="150"/>
        <end position="171"/>
    </location>
</feature>
<comment type="caution">
    <text evidence="2">The sequence shown here is derived from an EMBL/GenBank/DDBJ whole genome shotgun (WGS) entry which is preliminary data.</text>
</comment>
<dbReference type="SUPFAM" id="SSF53800">
    <property type="entry name" value="Chelatase"/>
    <property type="match status" value="1"/>
</dbReference>